<comment type="caution">
    <text evidence="1">The sequence shown here is derived from an EMBL/GenBank/DDBJ whole genome shotgun (WGS) entry which is preliminary data.</text>
</comment>
<sequence length="122" mass="12585">MIRSDAGKETYSLPAKLARIAASELIADTAIRFKLGRRATDINRMAASDVNSDAAIRASFAGRDCSSRVRRNSSLIAAKAANDAASRSGQSVSLAMADTDTLAGARPAGACFGLPAPEKEGA</sequence>
<proteinExistence type="predicted"/>
<reference evidence="1 2" key="1">
    <citation type="submission" date="2017-11" db="EMBL/GenBank/DDBJ databases">
        <title>De novo assembly and phasing of dikaryotic genomes from two isolates of Puccinia coronata f. sp. avenae, the causal agent of oat crown rust.</title>
        <authorList>
            <person name="Miller M.E."/>
            <person name="Zhang Y."/>
            <person name="Omidvar V."/>
            <person name="Sperschneider J."/>
            <person name="Schwessinger B."/>
            <person name="Raley C."/>
            <person name="Palmer J.M."/>
            <person name="Garnica D."/>
            <person name="Upadhyaya N."/>
            <person name="Rathjen J."/>
            <person name="Taylor J.M."/>
            <person name="Park R.F."/>
            <person name="Dodds P.N."/>
            <person name="Hirsch C.D."/>
            <person name="Kianian S.F."/>
            <person name="Figueroa M."/>
        </authorList>
    </citation>
    <scope>NUCLEOTIDE SEQUENCE [LARGE SCALE GENOMIC DNA]</scope>
    <source>
        <strain evidence="1">12SD80</strain>
    </source>
</reference>
<evidence type="ECO:0000313" key="2">
    <source>
        <dbReference type="Proteomes" id="UP000235392"/>
    </source>
</evidence>
<dbReference type="Proteomes" id="UP000235392">
    <property type="component" value="Unassembled WGS sequence"/>
</dbReference>
<accession>A0A2N5TGW8</accession>
<protein>
    <submittedName>
        <fullName evidence="1">Uncharacterized protein</fullName>
    </submittedName>
</protein>
<organism evidence="1 2">
    <name type="scientific">Puccinia coronata f. sp. avenae</name>
    <dbReference type="NCBI Taxonomy" id="200324"/>
    <lineage>
        <taxon>Eukaryota</taxon>
        <taxon>Fungi</taxon>
        <taxon>Dikarya</taxon>
        <taxon>Basidiomycota</taxon>
        <taxon>Pucciniomycotina</taxon>
        <taxon>Pucciniomycetes</taxon>
        <taxon>Pucciniales</taxon>
        <taxon>Pucciniaceae</taxon>
        <taxon>Puccinia</taxon>
    </lineage>
</organism>
<dbReference type="AlphaFoldDB" id="A0A2N5TGW8"/>
<evidence type="ECO:0000313" key="1">
    <source>
        <dbReference type="EMBL" id="PLW24699.1"/>
    </source>
</evidence>
<gene>
    <name evidence="1" type="ORF">PCASD_07557</name>
</gene>
<name>A0A2N5TGW8_9BASI</name>
<dbReference type="EMBL" id="PGCI01000605">
    <property type="protein sequence ID" value="PLW24699.1"/>
    <property type="molecule type" value="Genomic_DNA"/>
</dbReference>